<dbReference type="OrthoDB" id="2269034at2759"/>
<gene>
    <name evidence="1" type="ORF">AAE3_LOCUS13610</name>
</gene>
<evidence type="ECO:0000313" key="2">
    <source>
        <dbReference type="Proteomes" id="UP000467700"/>
    </source>
</evidence>
<evidence type="ECO:0000313" key="1">
    <source>
        <dbReference type="EMBL" id="CAA7271368.1"/>
    </source>
</evidence>
<dbReference type="AlphaFoldDB" id="A0A8S0WU30"/>
<dbReference type="Gene3D" id="1.20.1280.50">
    <property type="match status" value="1"/>
</dbReference>
<protein>
    <recommendedName>
        <fullName evidence="3">F-box domain-containing protein</fullName>
    </recommendedName>
</protein>
<comment type="caution">
    <text evidence="1">The sequence shown here is derived from an EMBL/GenBank/DDBJ whole genome shotgun (WGS) entry which is preliminary data.</text>
</comment>
<evidence type="ECO:0008006" key="3">
    <source>
        <dbReference type="Google" id="ProtNLM"/>
    </source>
</evidence>
<dbReference type="Proteomes" id="UP000467700">
    <property type="component" value="Unassembled WGS sequence"/>
</dbReference>
<proteinExistence type="predicted"/>
<organism evidence="1 2">
    <name type="scientific">Cyclocybe aegerita</name>
    <name type="common">Black poplar mushroom</name>
    <name type="synonym">Agrocybe aegerita</name>
    <dbReference type="NCBI Taxonomy" id="1973307"/>
    <lineage>
        <taxon>Eukaryota</taxon>
        <taxon>Fungi</taxon>
        <taxon>Dikarya</taxon>
        <taxon>Basidiomycota</taxon>
        <taxon>Agaricomycotina</taxon>
        <taxon>Agaricomycetes</taxon>
        <taxon>Agaricomycetidae</taxon>
        <taxon>Agaricales</taxon>
        <taxon>Agaricineae</taxon>
        <taxon>Bolbitiaceae</taxon>
        <taxon>Cyclocybe</taxon>
    </lineage>
</organism>
<name>A0A8S0WU30_CYCAE</name>
<sequence>MLAARPDTRLAQSFGFPIGRLYTNALQSFLTRSSIIDISRPSGNRGEMARTDLQICSKPEGRHSLLIDADTPIQRLHDEILWDIFNLNTDWDLLSSEEAIRTTLASSQVCRSWRALALGSPSLWASVVDISTLTPEGVHEVLQRAGGLPLSVTAGVYRDEPETREGMIVLDRIWPQIQSLKLKVREALVGAPSAVWDTLYRPSITLKYFTFRLITYSGNQYTPFLHHLPGLFSGQAPLLTSFSSPFWEDIDLSAAWVSQLQHLSLGTQVASETGSAITVSMLLDALKNMTCLKSLSFVPPLAITAEELQTTLPTAWLPSLCSLSVFTSDYVTLSSLLTHLIPAVGCTTRASIWTWESNWRTTISEACRTSIEKALLTHAKGWFAINADRDTLSLNLRRYHVFLDQHSKRWPVHDTLSVDVSNTVDTEESQDFFFVLSIYLPHRLNQVTILNLELESKVFSNPHVRTFLLSLPNVATLKTTIQSLAALRRDCVITTSSAIPFPKLARVCLRTLSVPVWIKAPDPRAEKLCKSFLTWRSRIGHPVAVFDFTKCQDLVSMAVLDEINGLKVCWTSSTGMPMEYICGSGNPSILQSWAPEADMYCSVCKITGYIEKIKTSGEECASSSVACPACKELSALDAQIALARKLLSALYLKRCDVKLRRNLHHDQLVRRLPMEVPERDAYTAREGRPERTNPVGLVLAAVCQRWRQIAFATPRLWTVARIKISSHTIALDSKMTSEWLRRSGCLPLWLDLYEDRLHRTYAWHRRHRDNPPPGAFDPTPLFSVINHHISRVEALEVNFESKYLTLLRGKSPILRQLYLTLTDRQTELSSTLFRPADTRSSPYRVILRNVPYTSVDIDWASVTHFETFSLTLDESLLLFQHSPRSTHCEIGNITTSTTASDSLTSPHITLSFLQTLVLGHGRDGPSALLTRLLIPGLHTLQTAVNIDTSEEAASGLIELLETMPSLTELTASLVDIREIFFEHLADTAYVGEIAPPAVPFLPRLRVLRLSGTPYFPWSCLPPLFSPNNMEPDVVLRPLSTLHLSLSFFSVDVEEAVGQTPEAINEDVRQRLLELRAEGKEIDITDDTDSLL</sequence>
<keyword evidence="2" id="KW-1185">Reference proteome</keyword>
<accession>A0A8S0WU30</accession>
<reference evidence="1 2" key="1">
    <citation type="submission" date="2020-01" db="EMBL/GenBank/DDBJ databases">
        <authorList>
            <person name="Gupta K D."/>
        </authorList>
    </citation>
    <scope>NUCLEOTIDE SEQUENCE [LARGE SCALE GENOMIC DNA]</scope>
</reference>
<dbReference type="EMBL" id="CACVBS010000107">
    <property type="protein sequence ID" value="CAA7271368.1"/>
    <property type="molecule type" value="Genomic_DNA"/>
</dbReference>